<proteinExistence type="predicted"/>
<dbReference type="Proteomes" id="UP000235220">
    <property type="component" value="Chromosome 3"/>
</dbReference>
<evidence type="ECO:0000313" key="2">
    <source>
        <dbReference type="Proteomes" id="UP000235220"/>
    </source>
</evidence>
<feature type="domain" description="DUF7392" evidence="1">
    <location>
        <begin position="97"/>
        <end position="212"/>
    </location>
</feature>
<dbReference type="PANTHER" id="PTHR38226:SF3">
    <property type="entry name" value="(WILD MALAYSIAN BANANA) HYPOTHETICAL PROTEIN"/>
    <property type="match status" value="1"/>
</dbReference>
<accession>A0A2I4GUW2</accession>
<reference evidence="3" key="1">
    <citation type="submission" date="2025-08" db="UniProtKB">
        <authorList>
            <consortium name="RefSeq"/>
        </authorList>
    </citation>
    <scope>IDENTIFICATION</scope>
    <source>
        <tissue evidence="3">Leaves</tissue>
    </source>
</reference>
<gene>
    <name evidence="3" type="primary">LOC109011076</name>
</gene>
<keyword evidence="2" id="KW-1185">Reference proteome</keyword>
<dbReference type="PANTHER" id="PTHR38226">
    <property type="entry name" value="(WILD MALAYSIAN BANANA) HYPOTHETICAL PROTEIN"/>
    <property type="match status" value="1"/>
</dbReference>
<dbReference type="GeneID" id="109011076"/>
<name>A0A2I4GUW2_JUGRE</name>
<dbReference type="AlphaFoldDB" id="A0A2I4GUW2"/>
<dbReference type="Pfam" id="PF24118">
    <property type="entry name" value="DUF7392"/>
    <property type="match status" value="1"/>
</dbReference>
<dbReference type="RefSeq" id="XP_018847673.2">
    <property type="nucleotide sequence ID" value="XM_018992128.2"/>
</dbReference>
<evidence type="ECO:0000259" key="1">
    <source>
        <dbReference type="Pfam" id="PF24118"/>
    </source>
</evidence>
<sequence>MTSLSPSSFQLLLKKFSNRRPTVVLVDEFVEALKQFSSCTESLGCVQSSFFKSIHGNMIIWYGAWQKRSCENKELLCNTLISMLNSISSMGILIDHSFIDAYAGESRDSSSAIRFHTGDIISMYAGSAAAASARDIDDLSYACLAVFKSRFPKMEGAAAGVCFRCQGKPKVVCLFLWKSIQLCYSWILSSDQRKDILSYLDRLSADIKYDIFRVVYVSSDSVLKFQSFPPPTEILENGGESKEGQVMQN</sequence>
<organism evidence="2 3">
    <name type="scientific">Juglans regia</name>
    <name type="common">English walnut</name>
    <dbReference type="NCBI Taxonomy" id="51240"/>
    <lineage>
        <taxon>Eukaryota</taxon>
        <taxon>Viridiplantae</taxon>
        <taxon>Streptophyta</taxon>
        <taxon>Embryophyta</taxon>
        <taxon>Tracheophyta</taxon>
        <taxon>Spermatophyta</taxon>
        <taxon>Magnoliopsida</taxon>
        <taxon>eudicotyledons</taxon>
        <taxon>Gunneridae</taxon>
        <taxon>Pentapetalae</taxon>
        <taxon>rosids</taxon>
        <taxon>fabids</taxon>
        <taxon>Fagales</taxon>
        <taxon>Juglandaceae</taxon>
        <taxon>Juglans</taxon>
    </lineage>
</organism>
<dbReference type="Gramene" id="Jr03_14100_p1">
    <property type="protein sequence ID" value="cds.Jr03_14100_p1"/>
    <property type="gene ID" value="Jr03_14100"/>
</dbReference>
<protein>
    <submittedName>
        <fullName evidence="3">Uncharacterized protein LOC109011076</fullName>
    </submittedName>
</protein>
<evidence type="ECO:0000313" key="3">
    <source>
        <dbReference type="RefSeq" id="XP_018847673.2"/>
    </source>
</evidence>
<dbReference type="OrthoDB" id="1848500at2759"/>
<dbReference type="InterPro" id="IPR055816">
    <property type="entry name" value="DUF7392"/>
</dbReference>
<dbReference type="KEGG" id="jre:109011076"/>